<dbReference type="InterPro" id="IPR002016">
    <property type="entry name" value="Haem_peroxidase"/>
</dbReference>
<feature type="site" description="Transition state stabilizer" evidence="12">
    <location>
        <position position="68"/>
    </location>
</feature>
<evidence type="ECO:0000259" key="14">
    <source>
        <dbReference type="PROSITE" id="PS50873"/>
    </source>
</evidence>
<dbReference type="AlphaFoldDB" id="A0A833RB12"/>
<dbReference type="GO" id="GO:0020037">
    <property type="term" value="F:heme binding"/>
    <property type="evidence" value="ECO:0007669"/>
    <property type="project" value="InterPro"/>
</dbReference>
<evidence type="ECO:0000256" key="7">
    <source>
        <dbReference type="ARBA" id="ARBA00023002"/>
    </source>
</evidence>
<feature type="binding site" evidence="11">
    <location>
        <position position="76"/>
    </location>
    <ligand>
        <name>Ca(2+)</name>
        <dbReference type="ChEBI" id="CHEBI:29108"/>
        <label>1</label>
    </ligand>
</feature>
<keyword evidence="6 11" id="KW-0106">Calcium</keyword>
<keyword evidence="7" id="KW-0560">Oxidoreductase</keyword>
<evidence type="ECO:0000256" key="13">
    <source>
        <dbReference type="SAM" id="SignalP"/>
    </source>
</evidence>
<dbReference type="GO" id="GO:0006979">
    <property type="term" value="P:response to oxidative stress"/>
    <property type="evidence" value="ECO:0007669"/>
    <property type="project" value="InterPro"/>
</dbReference>
<keyword evidence="3 15" id="KW-0575">Peroxidase</keyword>
<keyword evidence="5 11" id="KW-0479">Metal-binding</keyword>
<keyword evidence="8" id="KW-0408">Iron</keyword>
<feature type="binding site" evidence="11">
    <location>
        <position position="73"/>
    </location>
    <ligand>
        <name>Ca(2+)</name>
        <dbReference type="ChEBI" id="CHEBI:29108"/>
        <label>1</label>
    </ligand>
</feature>
<evidence type="ECO:0000256" key="11">
    <source>
        <dbReference type="PIRSR" id="PIRSR600823-3"/>
    </source>
</evidence>
<accession>A0A833RB12</accession>
<dbReference type="InterPro" id="IPR000823">
    <property type="entry name" value="Peroxidase_pln"/>
</dbReference>
<evidence type="ECO:0000256" key="12">
    <source>
        <dbReference type="PIRSR" id="PIRSR600823-4"/>
    </source>
</evidence>
<feature type="chain" id="PRO_5033028331" evidence="13">
    <location>
        <begin position="26"/>
        <end position="85"/>
    </location>
</feature>
<evidence type="ECO:0000256" key="3">
    <source>
        <dbReference type="ARBA" id="ARBA00022559"/>
    </source>
</evidence>
<dbReference type="SUPFAM" id="SSF48113">
    <property type="entry name" value="Heme-dependent peroxidases"/>
    <property type="match status" value="1"/>
</dbReference>
<organism evidence="15 16">
    <name type="scientific">Carex littledalei</name>
    <dbReference type="NCBI Taxonomy" id="544730"/>
    <lineage>
        <taxon>Eukaryota</taxon>
        <taxon>Viridiplantae</taxon>
        <taxon>Streptophyta</taxon>
        <taxon>Embryophyta</taxon>
        <taxon>Tracheophyta</taxon>
        <taxon>Spermatophyta</taxon>
        <taxon>Magnoliopsida</taxon>
        <taxon>Liliopsida</taxon>
        <taxon>Poales</taxon>
        <taxon>Cyperaceae</taxon>
        <taxon>Cyperoideae</taxon>
        <taxon>Cariceae</taxon>
        <taxon>Carex</taxon>
        <taxon>Carex subgen. Euthyceras</taxon>
    </lineage>
</organism>
<dbReference type="GO" id="GO:0140825">
    <property type="term" value="F:lactoperoxidase activity"/>
    <property type="evidence" value="ECO:0007669"/>
    <property type="project" value="UniProtKB-EC"/>
</dbReference>
<dbReference type="PROSITE" id="PS50873">
    <property type="entry name" value="PEROXIDASE_4"/>
    <property type="match status" value="1"/>
</dbReference>
<evidence type="ECO:0000256" key="2">
    <source>
        <dbReference type="ARBA" id="ARBA00001970"/>
    </source>
</evidence>
<comment type="cofactor">
    <cofactor evidence="11">
        <name>Ca(2+)</name>
        <dbReference type="ChEBI" id="CHEBI:29108"/>
    </cofactor>
    <text evidence="11">Binds 2 calcium ions per subunit.</text>
</comment>
<dbReference type="Gene3D" id="1.10.520.10">
    <property type="match status" value="1"/>
</dbReference>
<evidence type="ECO:0000313" key="15">
    <source>
        <dbReference type="EMBL" id="KAF3334702.1"/>
    </source>
</evidence>
<gene>
    <name evidence="15" type="ORF">FCM35_KLT21306</name>
</gene>
<evidence type="ECO:0000256" key="8">
    <source>
        <dbReference type="ARBA" id="ARBA00023004"/>
    </source>
</evidence>
<sequence>MMGARNTYQILVFLSSCILLFGVMSTTSLEVGYYTKSAKPCPQAEQIVKKVVDKYIAKDPGFGAGVTRMFFHDCFVRVSFLNSYT</sequence>
<evidence type="ECO:0000256" key="9">
    <source>
        <dbReference type="ARBA" id="ARBA00023324"/>
    </source>
</evidence>
<proteinExistence type="predicted"/>
<evidence type="ECO:0000256" key="4">
    <source>
        <dbReference type="ARBA" id="ARBA00022617"/>
    </source>
</evidence>
<dbReference type="EMBL" id="SWLB01000009">
    <property type="protein sequence ID" value="KAF3334702.1"/>
    <property type="molecule type" value="Genomic_DNA"/>
</dbReference>
<dbReference type="GO" id="GO:0042744">
    <property type="term" value="P:hydrogen peroxide catabolic process"/>
    <property type="evidence" value="ECO:0007669"/>
    <property type="project" value="UniProtKB-KW"/>
</dbReference>
<reference evidence="15" key="1">
    <citation type="submission" date="2020-01" db="EMBL/GenBank/DDBJ databases">
        <title>Genome sequence of Kobresia littledalei, the first chromosome-level genome in the family Cyperaceae.</title>
        <authorList>
            <person name="Qu G."/>
        </authorList>
    </citation>
    <scope>NUCLEOTIDE SEQUENCE</scope>
    <source>
        <strain evidence="15">C.B.Clarke</strain>
        <tissue evidence="15">Leaf</tissue>
    </source>
</reference>
<dbReference type="PRINTS" id="PR00461">
    <property type="entry name" value="PLPEROXIDASE"/>
</dbReference>
<feature type="active site" description="Proton acceptor" evidence="10">
    <location>
        <position position="72"/>
    </location>
</feature>
<evidence type="ECO:0000256" key="10">
    <source>
        <dbReference type="PIRSR" id="PIRSR600823-1"/>
    </source>
</evidence>
<evidence type="ECO:0000256" key="5">
    <source>
        <dbReference type="ARBA" id="ARBA00022723"/>
    </source>
</evidence>
<keyword evidence="4" id="KW-0349">Heme</keyword>
<dbReference type="InterPro" id="IPR010255">
    <property type="entry name" value="Haem_peroxidase_sf"/>
</dbReference>
<dbReference type="Proteomes" id="UP000623129">
    <property type="component" value="Unassembled WGS sequence"/>
</dbReference>
<feature type="signal peptide" evidence="13">
    <location>
        <begin position="1"/>
        <end position="25"/>
    </location>
</feature>
<evidence type="ECO:0000313" key="16">
    <source>
        <dbReference type="Proteomes" id="UP000623129"/>
    </source>
</evidence>
<dbReference type="OrthoDB" id="2113341at2759"/>
<comment type="caution">
    <text evidence="15">The sequence shown here is derived from an EMBL/GenBank/DDBJ whole genome shotgun (WGS) entry which is preliminary data.</text>
</comment>
<evidence type="ECO:0000256" key="6">
    <source>
        <dbReference type="ARBA" id="ARBA00022837"/>
    </source>
</evidence>
<comment type="catalytic activity">
    <reaction evidence="1">
        <text>2 a phenolic donor + H2O2 = 2 a phenolic radical donor + 2 H2O</text>
        <dbReference type="Rhea" id="RHEA:56136"/>
        <dbReference type="ChEBI" id="CHEBI:15377"/>
        <dbReference type="ChEBI" id="CHEBI:16240"/>
        <dbReference type="ChEBI" id="CHEBI:139520"/>
        <dbReference type="ChEBI" id="CHEBI:139521"/>
        <dbReference type="EC" id="1.11.1.7"/>
    </reaction>
</comment>
<evidence type="ECO:0000256" key="1">
    <source>
        <dbReference type="ARBA" id="ARBA00000189"/>
    </source>
</evidence>
<keyword evidence="9" id="KW-0376">Hydrogen peroxide</keyword>
<feature type="domain" description="Plant heme peroxidase family profile" evidence="14">
    <location>
        <begin position="28"/>
        <end position="77"/>
    </location>
</feature>
<dbReference type="GO" id="GO:0046872">
    <property type="term" value="F:metal ion binding"/>
    <property type="evidence" value="ECO:0007669"/>
    <property type="project" value="UniProtKB-KW"/>
</dbReference>
<dbReference type="PROSITE" id="PS51257">
    <property type="entry name" value="PROKAR_LIPOPROTEIN"/>
    <property type="match status" value="1"/>
</dbReference>
<protein>
    <submittedName>
        <fullName evidence="15">Peroxidase 5-like protein</fullName>
    </submittedName>
</protein>
<comment type="cofactor">
    <cofactor evidence="2">
        <name>heme b</name>
        <dbReference type="ChEBI" id="CHEBI:60344"/>
    </cofactor>
</comment>
<dbReference type="PANTHER" id="PTHR31235">
    <property type="entry name" value="PEROXIDASE 25-RELATED"/>
    <property type="match status" value="1"/>
</dbReference>
<name>A0A833RB12_9POAL</name>
<keyword evidence="16" id="KW-1185">Reference proteome</keyword>
<keyword evidence="13" id="KW-0732">Signal</keyword>